<dbReference type="FunFam" id="2.60.40.10:FF:000012">
    <property type="entry name" value="titin isoform X1"/>
    <property type="match status" value="1"/>
</dbReference>
<dbReference type="FunFam" id="2.60.40.10:FF:000011">
    <property type="entry name" value="Titin b"/>
    <property type="match status" value="1"/>
</dbReference>
<dbReference type="Gene3D" id="2.60.40.10">
    <property type="entry name" value="Immunoglobulins"/>
    <property type="match status" value="15"/>
</dbReference>
<feature type="domain" description="Fibronectin type-III" evidence="4">
    <location>
        <begin position="1151"/>
        <end position="1244"/>
    </location>
</feature>
<keyword evidence="1" id="KW-0677">Repeat</keyword>
<dbReference type="Pfam" id="PF07679">
    <property type="entry name" value="I-set"/>
    <property type="match status" value="5"/>
</dbReference>
<dbReference type="InterPro" id="IPR007110">
    <property type="entry name" value="Ig-like_dom"/>
</dbReference>
<dbReference type="InterPro" id="IPR003598">
    <property type="entry name" value="Ig_sub2"/>
</dbReference>
<keyword evidence="2" id="KW-0393">Immunoglobulin domain</keyword>
<dbReference type="PANTHER" id="PTHR14340:SF13">
    <property type="entry name" value="TITIN"/>
    <property type="match status" value="1"/>
</dbReference>
<keyword evidence="6" id="KW-1185">Reference proteome</keyword>
<organism evidence="5 6">
    <name type="scientific">Nothobranchius furzeri</name>
    <name type="common">Turquoise killifish</name>
    <dbReference type="NCBI Taxonomy" id="105023"/>
    <lineage>
        <taxon>Eukaryota</taxon>
        <taxon>Metazoa</taxon>
        <taxon>Chordata</taxon>
        <taxon>Craniata</taxon>
        <taxon>Vertebrata</taxon>
        <taxon>Euteleostomi</taxon>
        <taxon>Actinopterygii</taxon>
        <taxon>Neopterygii</taxon>
        <taxon>Teleostei</taxon>
        <taxon>Neoteleostei</taxon>
        <taxon>Acanthomorphata</taxon>
        <taxon>Ovalentaria</taxon>
        <taxon>Atherinomorphae</taxon>
        <taxon>Cyprinodontiformes</taxon>
        <taxon>Nothobranchiidae</taxon>
        <taxon>Nothobranchius</taxon>
    </lineage>
</organism>
<dbReference type="FunFam" id="2.60.40.10:FF:000031">
    <property type="entry name" value="Myosin-binding protein C, slow type"/>
    <property type="match status" value="4"/>
</dbReference>
<feature type="domain" description="Fibronectin type-III" evidence="4">
    <location>
        <begin position="466"/>
        <end position="561"/>
    </location>
</feature>
<evidence type="ECO:0000313" key="5">
    <source>
        <dbReference type="Ensembl" id="ENSNFUP00015015796.1"/>
    </source>
</evidence>
<dbReference type="PRINTS" id="PR00014">
    <property type="entry name" value="FNTYPEIII"/>
</dbReference>
<dbReference type="FunFam" id="2.60.40.10:FF:000003">
    <property type="entry name" value="Titin isoform E"/>
    <property type="match status" value="3"/>
</dbReference>
<feature type="domain" description="Ig-like" evidence="3">
    <location>
        <begin position="1056"/>
        <end position="1144"/>
    </location>
</feature>
<evidence type="ECO:0000256" key="2">
    <source>
        <dbReference type="ARBA" id="ARBA00023319"/>
    </source>
</evidence>
<feature type="domain" description="Fibronectin type-III" evidence="4">
    <location>
        <begin position="366"/>
        <end position="460"/>
    </location>
</feature>
<feature type="domain" description="Fibronectin type-III" evidence="4">
    <location>
        <begin position="77"/>
        <end position="171"/>
    </location>
</feature>
<dbReference type="FunFam" id="2.60.40.10:FF:000034">
    <property type="entry name" value="Titin isoform A"/>
    <property type="match status" value="2"/>
</dbReference>
<name>A0A8C6L9Z5_NOTFU</name>
<protein>
    <recommendedName>
        <fullName evidence="7">Titin</fullName>
    </recommendedName>
</protein>
<dbReference type="GO" id="GO:0031430">
    <property type="term" value="C:M band"/>
    <property type="evidence" value="ECO:0007669"/>
    <property type="project" value="TreeGrafter"/>
</dbReference>
<dbReference type="GO" id="GO:0045214">
    <property type="term" value="P:sarcomere organization"/>
    <property type="evidence" value="ECO:0007669"/>
    <property type="project" value="TreeGrafter"/>
</dbReference>
<dbReference type="Ensembl" id="ENSNFUT00015016547.1">
    <property type="protein sequence ID" value="ENSNFUP00015015796.1"/>
    <property type="gene ID" value="ENSNFUG00015007595.1"/>
</dbReference>
<proteinExistence type="predicted"/>
<dbReference type="CDD" id="cd00063">
    <property type="entry name" value="FN3"/>
    <property type="match status" value="10"/>
</dbReference>
<dbReference type="InterPro" id="IPR036179">
    <property type="entry name" value="Ig-like_dom_sf"/>
</dbReference>
<dbReference type="SMART" id="SM00060">
    <property type="entry name" value="FN3"/>
    <property type="match status" value="10"/>
</dbReference>
<dbReference type="PROSITE" id="PS50853">
    <property type="entry name" value="FN3"/>
    <property type="match status" value="10"/>
</dbReference>
<dbReference type="SUPFAM" id="SSF48726">
    <property type="entry name" value="Immunoglobulin"/>
    <property type="match status" value="5"/>
</dbReference>
<sequence>MRICIPFKGRPIPEINWAKEDAELPSKVLIEKGEDYTQLSIDICDKFDAGKYILKLENSAGSKSAFVSVKVLDTPGAPLNLQVKDIKRESVTLTWEPPVIDGGSRIKNYLVEKRESTRNVYSNVDSKCTKTSYRITGLTEGTIYYFRVLAENEFGVGQAVETEESVKTSEPPLPVGKVNLTEVTKTTVSLSWEKPVHDGGSRIIGYYIEMQPAGSEEWVVAATTKTCEGIVLGLSTGHEYLFRVSAFNEKGKSDPRPLVSPVIAKDVTVEPMLKMRFNTYSLQQGEDLKIEIPVLGRPVPKVEWKKAGQTLKETTRINVSSTPSSTKLIIKDANKEDSGKYTITATSSIGTSTEEITVIILDKPGPPTGPVKIEEVSSNYVVLSWEPPEYTGGCQINNYIVEKRDTTTTVWQIVSATIARSTIKVTNLKTRVEYQFRVSAENRYGKSSPIVSSAVVAKYPFSEPAAPGAPIITAATKDGMVVEWKPPTNNGGSPILGYHLERKEKNSLLWTKLNKLLIADTRFKTTELEEGIEYEFRLYAENIAGLSPASKISDSAVARDPCDPPGTPEAIEITRNHITLQWTRPQYDGGSAITGYVIERKKHPDTRWMKASFTSITDTQFTLTGLTENCVYEFRIIARNAAGIFSCPSEGTGAITAKDDIEAPDATMDSKFKDLTVVRADETLVIDADYSGKPLPEVTWLKDGKEIDKATPRMEIKTTLTRTILTVKDCIRVDSGHFVLKLLNVGGIKIIPVNVKVLDRPGPPDGPLEVKGVTAEKCYLHWNHPSHDGGASISHYIIEKRETSRLSWTVVEPKIQAISYKITKLLPGNEYIFRVTAVNKYGVGEPLESEPVIARNPFTTPSAPSTPEASAITRDSIVLTWERPNINGGAEIEGYILEKRDKDGVRWTKCNKKRLTDLRFRCTGLTEGHSYEFRVSAENAAGVGKPSSPTQYIKACDAIYPPGPPSNPKVTEHSSTTVSLSWSRPIYDGGANIIGYVVERKEAGDDEWIVSLEATIDGLTTGEEYSFRVIAMNDKGRSDAKPLATPVVVKDTTMEPIINLLFNTYSVKAGDDLKIDVPFKGRPQPEVSWKKDGQVLKQTTRVNVVNSRTSSKVVIKDATKEDVGRYEIALTNSIGTKTAEILVVILDKPGPPSNIKVDEVSADFISLSWDPPTYDGGCQINNYVVEKRDTTSTTWQIVSATVARSSIKVSRLTQGTEYQFRVAAENRYGKSSAIDSSPVIAQYPFEPPGPPTNLHVSHATKTDKFRNLIVIKAGEIIKIDAEITGRPLPVVSWSKDGKEIEAKGRCEITSTNFLTTLIVRDTIRRDSGLYTLTLHNVEKPSPPSKLGVTDVTKESVSLAWSKPEQDGGSRITGYLIEALEKGQEKWVKCCVTKFTHFIVSGLREKAEYFFRVRAENHAGLSDAKEMVTPVMVKDQLGKLKAISIFTIELMITNKN</sequence>
<reference evidence="5" key="1">
    <citation type="submission" date="2014-08" db="EMBL/GenBank/DDBJ databases">
        <authorList>
            <person name="Senf B."/>
            <person name="Petzold A."/>
            <person name="Downie B.R."/>
            <person name="Koch P."/>
            <person name="Platzer M."/>
        </authorList>
    </citation>
    <scope>NUCLEOTIDE SEQUENCE [LARGE SCALE GENOMIC DNA]</scope>
    <source>
        <strain evidence="5">GRZ</strain>
    </source>
</reference>
<feature type="domain" description="Fibronectin type-III" evidence="4">
    <location>
        <begin position="564"/>
        <end position="660"/>
    </location>
</feature>
<dbReference type="SMART" id="SM00408">
    <property type="entry name" value="IGc2"/>
    <property type="match status" value="3"/>
</dbReference>
<dbReference type="GeneTree" id="ENSGT01150000286978"/>
<dbReference type="PROSITE" id="PS50835">
    <property type="entry name" value="IG_LIKE"/>
    <property type="match status" value="2"/>
</dbReference>
<dbReference type="SUPFAM" id="SSF49265">
    <property type="entry name" value="Fibronectin type III"/>
    <property type="match status" value="7"/>
</dbReference>
<dbReference type="InterPro" id="IPR013783">
    <property type="entry name" value="Ig-like_fold"/>
</dbReference>
<dbReference type="FunFam" id="2.60.40.10:FF:000002">
    <property type="entry name" value="Titin a"/>
    <property type="match status" value="1"/>
</dbReference>
<dbReference type="CDD" id="cd05748">
    <property type="entry name" value="Ig_Titin_like"/>
    <property type="match status" value="2"/>
</dbReference>
<evidence type="ECO:0000259" key="3">
    <source>
        <dbReference type="PROSITE" id="PS50835"/>
    </source>
</evidence>
<dbReference type="Pfam" id="PF00041">
    <property type="entry name" value="fn3"/>
    <property type="match status" value="10"/>
</dbReference>
<evidence type="ECO:0000313" key="6">
    <source>
        <dbReference type="Proteomes" id="UP000694548"/>
    </source>
</evidence>
<feature type="domain" description="Fibronectin type-III" evidence="4">
    <location>
        <begin position="174"/>
        <end position="267"/>
    </location>
</feature>
<dbReference type="Proteomes" id="UP000694548">
    <property type="component" value="Chromosome sgr08"/>
</dbReference>
<feature type="domain" description="Fibronectin type-III" evidence="4">
    <location>
        <begin position="1342"/>
        <end position="1435"/>
    </location>
</feature>
<dbReference type="PANTHER" id="PTHR14340">
    <property type="entry name" value="MICROFIBRIL-ASSOCIATED GLYCOPROTEIN 3"/>
    <property type="match status" value="1"/>
</dbReference>
<accession>A0A8C6L9Z5</accession>
<feature type="domain" description="Fibronectin type-III" evidence="4">
    <location>
        <begin position="764"/>
        <end position="857"/>
    </location>
</feature>
<feature type="domain" description="Ig-like" evidence="3">
    <location>
        <begin position="271"/>
        <end position="357"/>
    </location>
</feature>
<dbReference type="GO" id="GO:0048738">
    <property type="term" value="P:cardiac muscle tissue development"/>
    <property type="evidence" value="ECO:0007669"/>
    <property type="project" value="TreeGrafter"/>
</dbReference>
<evidence type="ECO:0008006" key="7">
    <source>
        <dbReference type="Google" id="ProtNLM"/>
    </source>
</evidence>
<evidence type="ECO:0000259" key="4">
    <source>
        <dbReference type="PROSITE" id="PS50853"/>
    </source>
</evidence>
<dbReference type="SMART" id="SM00409">
    <property type="entry name" value="IG"/>
    <property type="match status" value="4"/>
</dbReference>
<feature type="domain" description="Fibronectin type-III" evidence="4">
    <location>
        <begin position="964"/>
        <end position="1056"/>
    </location>
</feature>
<dbReference type="InterPro" id="IPR003961">
    <property type="entry name" value="FN3_dom"/>
</dbReference>
<reference evidence="5" key="3">
    <citation type="submission" date="2025-09" db="UniProtKB">
        <authorList>
            <consortium name="Ensembl"/>
        </authorList>
    </citation>
    <scope>IDENTIFICATION</scope>
</reference>
<dbReference type="InterPro" id="IPR013098">
    <property type="entry name" value="Ig_I-set"/>
</dbReference>
<feature type="domain" description="Fibronectin type-III" evidence="4">
    <location>
        <begin position="863"/>
        <end position="958"/>
    </location>
</feature>
<evidence type="ECO:0000256" key="1">
    <source>
        <dbReference type="ARBA" id="ARBA00022737"/>
    </source>
</evidence>
<dbReference type="InterPro" id="IPR003599">
    <property type="entry name" value="Ig_sub"/>
</dbReference>
<reference evidence="5" key="2">
    <citation type="submission" date="2025-08" db="UniProtKB">
        <authorList>
            <consortium name="Ensembl"/>
        </authorList>
    </citation>
    <scope>IDENTIFICATION</scope>
</reference>
<dbReference type="InterPro" id="IPR036116">
    <property type="entry name" value="FN3_sf"/>
</dbReference>
<dbReference type="FunFam" id="2.60.40.10:FF:000112">
    <property type="entry name" value="Titin a"/>
    <property type="match status" value="2"/>
</dbReference>
<dbReference type="GO" id="GO:0008307">
    <property type="term" value="F:structural constituent of muscle"/>
    <property type="evidence" value="ECO:0007669"/>
    <property type="project" value="TreeGrafter"/>
</dbReference>